<evidence type="ECO:0000313" key="2">
    <source>
        <dbReference type="Proteomes" id="UP001165186"/>
    </source>
</evidence>
<gene>
    <name evidence="1" type="primary">g10540</name>
    <name evidence="1" type="ORF">NpPPO83_00010540</name>
</gene>
<dbReference type="Proteomes" id="UP001165186">
    <property type="component" value="Unassembled WGS sequence"/>
</dbReference>
<protein>
    <submittedName>
        <fullName evidence="1">HAD-superfamily hydrolase subfamily IB PSPase-like protein</fullName>
    </submittedName>
</protein>
<dbReference type="EMBL" id="BSXG01000013">
    <property type="protein sequence ID" value="GME24521.1"/>
    <property type="molecule type" value="Genomic_DNA"/>
</dbReference>
<organism evidence="1 2">
    <name type="scientific">Neofusicoccum parvum</name>
    <dbReference type="NCBI Taxonomy" id="310453"/>
    <lineage>
        <taxon>Eukaryota</taxon>
        <taxon>Fungi</taxon>
        <taxon>Dikarya</taxon>
        <taxon>Ascomycota</taxon>
        <taxon>Pezizomycotina</taxon>
        <taxon>Dothideomycetes</taxon>
        <taxon>Dothideomycetes incertae sedis</taxon>
        <taxon>Botryosphaeriales</taxon>
        <taxon>Botryosphaeriaceae</taxon>
        <taxon>Neofusicoccum</taxon>
    </lineage>
</organism>
<sequence length="315" mass="35299">MAGSPDLWAMESNPKFVFFTDFDGTITLQDSKYHARFLYKTAMGGMIEEHVWGKVEAGRYLANARLELEHSYLQRLIVSKTDNIGFGHALRRQGNIDTLNGTKTFRDSFREMMDSVTKPYDQCIKYLVENIKLDPYFNEFFKWALENNVPVVVLSSGMEPIIKALLEHLVGPDYVKMQVVGNQVAPRAGKSTINEEGGWQIVFHDDSGFGHDKSLTLRPYAQLPEGTRPTMFYAGDGVSDLSAARETDLLFAKKGHDLIQYCVREDIPFTVFADWKDILDKVKEIVAGKTSVKEAAAEGYAQFKSGQAGVNGSAK</sequence>
<evidence type="ECO:0000313" key="1">
    <source>
        <dbReference type="EMBL" id="GME24521.1"/>
    </source>
</evidence>
<keyword evidence="2" id="KW-1185">Reference proteome</keyword>
<name>A0ACB5RVM0_9PEZI</name>
<comment type="caution">
    <text evidence="1">The sequence shown here is derived from an EMBL/GenBank/DDBJ whole genome shotgun (WGS) entry which is preliminary data.</text>
</comment>
<proteinExistence type="predicted"/>
<reference evidence="1" key="1">
    <citation type="submission" date="2024-09" db="EMBL/GenBank/DDBJ databases">
        <title>Draft Genome Sequences of Neofusicoccum parvum.</title>
        <authorList>
            <person name="Ashida A."/>
            <person name="Camagna M."/>
            <person name="Tanaka A."/>
            <person name="Takemoto D."/>
        </authorList>
    </citation>
    <scope>NUCLEOTIDE SEQUENCE</scope>
    <source>
        <strain evidence="1">PPO83</strain>
    </source>
</reference>
<accession>A0ACB5RVM0</accession>